<keyword evidence="2" id="KW-1185">Reference proteome</keyword>
<reference evidence="1 2" key="1">
    <citation type="submission" date="2019-01" db="EMBL/GenBank/DDBJ databases">
        <title>Sequencing of cultivated peanut Arachis hypogaea provides insights into genome evolution and oil improvement.</title>
        <authorList>
            <person name="Chen X."/>
        </authorList>
    </citation>
    <scope>NUCLEOTIDE SEQUENCE [LARGE SCALE GENOMIC DNA]</scope>
    <source>
        <strain evidence="2">cv. Fuhuasheng</strain>
        <tissue evidence="1">Leaves</tissue>
    </source>
</reference>
<evidence type="ECO:0000313" key="2">
    <source>
        <dbReference type="Proteomes" id="UP000289738"/>
    </source>
</evidence>
<evidence type="ECO:0000313" key="1">
    <source>
        <dbReference type="EMBL" id="RYQ98681.1"/>
    </source>
</evidence>
<name>A0A444Y9P3_ARAHY</name>
<comment type="caution">
    <text evidence="1">The sequence shown here is derived from an EMBL/GenBank/DDBJ whole genome shotgun (WGS) entry which is preliminary data.</text>
</comment>
<gene>
    <name evidence="1" type="ORF">Ahy_B07g086448</name>
</gene>
<accession>A0A444Y9P3</accession>
<dbReference type="Proteomes" id="UP000289738">
    <property type="component" value="Chromosome B07"/>
</dbReference>
<dbReference type="AlphaFoldDB" id="A0A444Y9P3"/>
<protein>
    <submittedName>
        <fullName evidence="1">Uncharacterized protein</fullName>
    </submittedName>
</protein>
<sequence length="192" mass="21740">MATLEELRSPLSPAPPLLRLTTTNNAITTLKLLREKKNKFEEVPLFRFCSFVPTGAFVSAIPYSVFSAIGIPLQAADYLEQAEYDIALVFVTNWDWNNVSLIFSRSPRRFIFSSFKTFQDKLDESAHKVLIDYQAAAVTLLALLSAVPGDRMKLISSQFNQSKTDRKGIMSNSGMFLDQRKSDWLSLLEEDF</sequence>
<proteinExistence type="predicted"/>
<dbReference type="EMBL" id="SDMP01000017">
    <property type="protein sequence ID" value="RYQ98681.1"/>
    <property type="molecule type" value="Genomic_DNA"/>
</dbReference>
<organism evidence="1 2">
    <name type="scientific">Arachis hypogaea</name>
    <name type="common">Peanut</name>
    <dbReference type="NCBI Taxonomy" id="3818"/>
    <lineage>
        <taxon>Eukaryota</taxon>
        <taxon>Viridiplantae</taxon>
        <taxon>Streptophyta</taxon>
        <taxon>Embryophyta</taxon>
        <taxon>Tracheophyta</taxon>
        <taxon>Spermatophyta</taxon>
        <taxon>Magnoliopsida</taxon>
        <taxon>eudicotyledons</taxon>
        <taxon>Gunneridae</taxon>
        <taxon>Pentapetalae</taxon>
        <taxon>rosids</taxon>
        <taxon>fabids</taxon>
        <taxon>Fabales</taxon>
        <taxon>Fabaceae</taxon>
        <taxon>Papilionoideae</taxon>
        <taxon>50 kb inversion clade</taxon>
        <taxon>dalbergioids sensu lato</taxon>
        <taxon>Dalbergieae</taxon>
        <taxon>Pterocarpus clade</taxon>
        <taxon>Arachis</taxon>
    </lineage>
</organism>